<proteinExistence type="predicted"/>
<organism evidence="3 4">
    <name type="scientific">Rotaria magnacalcarata</name>
    <dbReference type="NCBI Taxonomy" id="392030"/>
    <lineage>
        <taxon>Eukaryota</taxon>
        <taxon>Metazoa</taxon>
        <taxon>Spiralia</taxon>
        <taxon>Gnathifera</taxon>
        <taxon>Rotifera</taxon>
        <taxon>Eurotatoria</taxon>
        <taxon>Bdelloidea</taxon>
        <taxon>Philodinida</taxon>
        <taxon>Philodinidae</taxon>
        <taxon>Rotaria</taxon>
    </lineage>
</organism>
<dbReference type="EMBL" id="CAJOBI010059218">
    <property type="protein sequence ID" value="CAF4408190.1"/>
    <property type="molecule type" value="Genomic_DNA"/>
</dbReference>
<sequence>MKSITVKNDTNHYVSLRQQRRPPVPVRTDSIRSIGNTTASSFSSQSTTPSNSFRQDSTNIMSRSVDAT</sequence>
<protein>
    <submittedName>
        <fullName evidence="3">Uncharacterized protein</fullName>
    </submittedName>
</protein>
<evidence type="ECO:0000313" key="3">
    <source>
        <dbReference type="EMBL" id="CAF4425809.1"/>
    </source>
</evidence>
<dbReference type="EMBL" id="CAJOBJ010062886">
    <property type="protein sequence ID" value="CAF4425809.1"/>
    <property type="molecule type" value="Genomic_DNA"/>
</dbReference>
<gene>
    <name evidence="3" type="ORF">GIL414_LOCUS31305</name>
    <name evidence="2" type="ORF">SMN809_LOCUS30767</name>
</gene>
<dbReference type="Proteomes" id="UP000676336">
    <property type="component" value="Unassembled WGS sequence"/>
</dbReference>
<feature type="compositionally biased region" description="Low complexity" evidence="1">
    <location>
        <begin position="37"/>
        <end position="52"/>
    </location>
</feature>
<accession>A0A8S2W3V4</accession>
<name>A0A8S2W3V4_9BILA</name>
<feature type="compositionally biased region" description="Polar residues" evidence="1">
    <location>
        <begin position="1"/>
        <end position="13"/>
    </location>
</feature>
<dbReference type="Proteomes" id="UP000681720">
    <property type="component" value="Unassembled WGS sequence"/>
</dbReference>
<feature type="region of interest" description="Disordered" evidence="1">
    <location>
        <begin position="1"/>
        <end position="68"/>
    </location>
</feature>
<comment type="caution">
    <text evidence="3">The sequence shown here is derived from an EMBL/GenBank/DDBJ whole genome shotgun (WGS) entry which is preliminary data.</text>
</comment>
<dbReference type="AlphaFoldDB" id="A0A8S2W3V4"/>
<feature type="compositionally biased region" description="Polar residues" evidence="1">
    <location>
        <begin position="53"/>
        <end position="68"/>
    </location>
</feature>
<evidence type="ECO:0000313" key="4">
    <source>
        <dbReference type="Proteomes" id="UP000681720"/>
    </source>
</evidence>
<feature type="non-terminal residue" evidence="3">
    <location>
        <position position="68"/>
    </location>
</feature>
<evidence type="ECO:0000256" key="1">
    <source>
        <dbReference type="SAM" id="MobiDB-lite"/>
    </source>
</evidence>
<reference evidence="3" key="1">
    <citation type="submission" date="2021-02" db="EMBL/GenBank/DDBJ databases">
        <authorList>
            <person name="Nowell W R."/>
        </authorList>
    </citation>
    <scope>NUCLEOTIDE SEQUENCE</scope>
</reference>
<evidence type="ECO:0000313" key="2">
    <source>
        <dbReference type="EMBL" id="CAF4408190.1"/>
    </source>
</evidence>